<keyword evidence="1 5" id="KW-0963">Cytoplasm</keyword>
<dbReference type="Gene3D" id="2.40.50.690">
    <property type="match status" value="1"/>
</dbReference>
<evidence type="ECO:0000313" key="8">
    <source>
        <dbReference type="EMBL" id="KAL2317774.1"/>
    </source>
</evidence>
<keyword evidence="5" id="KW-0269">Exonuclease</keyword>
<dbReference type="InterPro" id="IPR041505">
    <property type="entry name" value="Dis3_CSD2"/>
</dbReference>
<dbReference type="Pfam" id="PF17849">
    <property type="entry name" value="OB_Dis3"/>
    <property type="match status" value="1"/>
</dbReference>
<feature type="compositionally biased region" description="Polar residues" evidence="6">
    <location>
        <begin position="69"/>
        <end position="87"/>
    </location>
</feature>
<comment type="similarity">
    <text evidence="5">Belongs to the RNR ribonuclease family. DIS3L2 subfamily.</text>
</comment>
<reference evidence="8 9" key="1">
    <citation type="submission" date="2024-08" db="EMBL/GenBank/DDBJ databases">
        <title>Insights into the chromosomal genome structure of Flemingia macrophylla.</title>
        <authorList>
            <person name="Ding Y."/>
            <person name="Zhao Y."/>
            <person name="Bi W."/>
            <person name="Wu M."/>
            <person name="Zhao G."/>
            <person name="Gong Y."/>
            <person name="Li W."/>
            <person name="Zhang P."/>
        </authorList>
    </citation>
    <scope>NUCLEOTIDE SEQUENCE [LARGE SCALE GENOMIC DNA]</scope>
    <source>
        <strain evidence="8">DYQJB</strain>
        <tissue evidence="8">Leaf</tissue>
    </source>
</reference>
<keyword evidence="5" id="KW-0540">Nuclease</keyword>
<comment type="cofactor">
    <cofactor evidence="5">
        <name>Mg(2+)</name>
        <dbReference type="ChEBI" id="CHEBI:18420"/>
    </cofactor>
    <cofactor evidence="5">
        <name>Mn(2+)</name>
        <dbReference type="ChEBI" id="CHEBI:29035"/>
    </cofactor>
</comment>
<dbReference type="Proteomes" id="UP001603857">
    <property type="component" value="Unassembled WGS sequence"/>
</dbReference>
<comment type="subcellular location">
    <subcellularLocation>
        <location evidence="5">Cytoplasm</location>
    </subcellularLocation>
    <subcellularLocation>
        <location evidence="5">Cytoplasm</location>
        <location evidence="5">P-body</location>
    </subcellularLocation>
</comment>
<keyword evidence="3 5" id="KW-0460">Magnesium</keyword>
<dbReference type="SUPFAM" id="SSF50249">
    <property type="entry name" value="Nucleic acid-binding proteins"/>
    <property type="match status" value="3"/>
</dbReference>
<feature type="compositionally biased region" description="Basic residues" evidence="6">
    <location>
        <begin position="20"/>
        <end position="31"/>
    </location>
</feature>
<dbReference type="GO" id="GO:0003723">
    <property type="term" value="F:RNA binding"/>
    <property type="evidence" value="ECO:0007669"/>
    <property type="project" value="UniProtKB-KW"/>
</dbReference>
<feature type="site" description="Important for catalytic activity" evidence="5">
    <location>
        <position position="541"/>
    </location>
</feature>
<gene>
    <name evidence="8" type="ORF">Fmac_031650</name>
</gene>
<evidence type="ECO:0000256" key="4">
    <source>
        <dbReference type="ARBA" id="ARBA00022884"/>
    </source>
</evidence>
<proteinExistence type="inferred from homology"/>
<dbReference type="PANTHER" id="PTHR23355">
    <property type="entry name" value="RIBONUCLEASE"/>
    <property type="match status" value="1"/>
</dbReference>
<dbReference type="GO" id="GO:0000932">
    <property type="term" value="C:P-body"/>
    <property type="evidence" value="ECO:0007669"/>
    <property type="project" value="UniProtKB-SubCell"/>
</dbReference>
<dbReference type="EC" id="3.1.13.-" evidence="5"/>
<dbReference type="Gene3D" id="2.40.50.700">
    <property type="match status" value="1"/>
</dbReference>
<feature type="binding site" evidence="5">
    <location>
        <position position="542"/>
    </location>
    <ligand>
        <name>Mg(2+)</name>
        <dbReference type="ChEBI" id="CHEBI:18420"/>
    </ligand>
</feature>
<feature type="domain" description="RNB" evidence="7">
    <location>
        <begin position="521"/>
        <end position="875"/>
    </location>
</feature>
<keyword evidence="4 5" id="KW-0694">RNA-binding</keyword>
<dbReference type="PANTHER" id="PTHR23355:SF9">
    <property type="entry name" value="DIS3-LIKE EXONUCLEASE 2"/>
    <property type="match status" value="1"/>
</dbReference>
<dbReference type="InterPro" id="IPR028591">
    <property type="entry name" value="DIS3L2"/>
</dbReference>
<evidence type="ECO:0000313" key="9">
    <source>
        <dbReference type="Proteomes" id="UP001603857"/>
    </source>
</evidence>
<protein>
    <recommendedName>
        <fullName evidence="5">DIS3-like exonuclease 2</fullName>
        <ecNumber evidence="5">3.1.13.-</ecNumber>
    </recommendedName>
</protein>
<dbReference type="InterPro" id="IPR050180">
    <property type="entry name" value="RNR_Ribonuclease"/>
</dbReference>
<dbReference type="GO" id="GO:0046872">
    <property type="term" value="F:metal ion binding"/>
    <property type="evidence" value="ECO:0007669"/>
    <property type="project" value="UniProtKB-KW"/>
</dbReference>
<dbReference type="InterPro" id="IPR012340">
    <property type="entry name" value="NA-bd_OB-fold"/>
</dbReference>
<feature type="region of interest" description="Disordered" evidence="6">
    <location>
        <begin position="280"/>
        <end position="305"/>
    </location>
</feature>
<dbReference type="FunFam" id="2.40.50.690:FF:000007">
    <property type="entry name" value="DIS3-like exonuclease 2"/>
    <property type="match status" value="1"/>
</dbReference>
<keyword evidence="9" id="KW-1185">Reference proteome</keyword>
<feature type="compositionally biased region" description="Basic and acidic residues" evidence="6">
    <location>
        <begin position="9"/>
        <end position="19"/>
    </location>
</feature>
<accession>A0ABD1L2N0</accession>
<dbReference type="PROSITE" id="PS01175">
    <property type="entry name" value="RIBONUCLEASE_II"/>
    <property type="match status" value="1"/>
</dbReference>
<evidence type="ECO:0000256" key="3">
    <source>
        <dbReference type="ARBA" id="ARBA00022842"/>
    </source>
</evidence>
<keyword evidence="2 5" id="KW-0479">Metal-binding</keyword>
<dbReference type="InterPro" id="IPR022966">
    <property type="entry name" value="RNase_II/R_CS"/>
</dbReference>
<evidence type="ECO:0000259" key="7">
    <source>
        <dbReference type="SMART" id="SM00955"/>
    </source>
</evidence>
<name>A0ABD1L2N0_9FABA</name>
<sequence length="1122" mass="125218">MRAAVEGSLPERFDDGEKEKKKKRRSNRRSKQNPPSSSASEVNEAQGVLPDSGKIGTLADASASLSSSQKQVNVSSTNEQGFSTASNDAFISMPPMHVNEQVEHVDLRIVPMRGRGIDSISFSEPTGWRGSSGTNKNKDSVPCGQIGFCAQKTYFSPHWSVEAVEMALEKGDVFKSLFHVNAHNKHEAYCKIDGVSIDILIGGIPAQNRAVEGDIVAVMIDPLPLWAKMKGPNGSCNNTATQEGCNLLTEDHEMGGNICKGKAKVDADYESAHCRSYPVQNKEDADQNSFNRSSPEKKIGFGDNTSRGSTSHLDVYGIVSHDSINGDRCAVPDSLKINSCCRHGENTVEKLCLLVNSFPSKRPTGSVVSIIERSPRREGIVGHLNVKRWVPFRDISKKDTKKNKYLISDLEYIQLIPTDPKFPIMILPVRKLPKCIKKRLKSGDETIEMDLVAAQIDDWVEESPFPEAHIFRVFGRGGDVQTQLDAILFQNAVCLSEFPPEALSCLPCVPWEVPLKEIQSRIDLRNLCIFTIDPSSATDLDDALSIEKLPNGNFRVGVHIADVSYFVLPDTALDSEAQSRSTSVYLLQRKLPMLPALLSETIGSLSPGVDRLAVSMIVDINLAGDVVDHWVGRTVIHSCCKLSYEHAQDIIDRSFDFEGSNFIEDGYPRVYGHFEWPDVIKSLKSLYEISNVLKCKRFTDGALWLENPKVVILFDENGDPYDSMLSERKESNFLVEEYMLLANRIAAEVICRAYPDGALLRRHPEPNMRKLREFMAFCEKHGLELNTSSSGQFHLSLEQIREKLKGDPVLYNMLISFATRPMQLASYICSGDLKGRENEWGHYALAVPFYTHFTSPLRRYTDIIVHRTLLAAIEAEELYMKHNKEIKLQKRCFTGVNFDKNAAESMEGREALSAAAVKHGVPCTEILADIAAYCNEKRLASRNVKDACDKLYMWFLLKKKEVLLSEARILGLGPRFMSIYIQKLAIERRIYYDEVEGLTVEWLETTSTLVLSMCTNNRCAFRRGSSNKWRAFEEVALLTCPYNLKVSMDNSNISDEKVGDSVTVMDRELMSGSASSETEIDPVVFPLTVRVLSTIPVALHAVGGDDGPLDIGVRLYMSSYFG</sequence>
<keyword evidence="5" id="KW-0378">Hydrolase</keyword>
<dbReference type="SMART" id="SM00955">
    <property type="entry name" value="RNB"/>
    <property type="match status" value="1"/>
</dbReference>
<evidence type="ECO:0000256" key="1">
    <source>
        <dbReference type="ARBA" id="ARBA00022490"/>
    </source>
</evidence>
<organism evidence="8 9">
    <name type="scientific">Flemingia macrophylla</name>
    <dbReference type="NCBI Taxonomy" id="520843"/>
    <lineage>
        <taxon>Eukaryota</taxon>
        <taxon>Viridiplantae</taxon>
        <taxon>Streptophyta</taxon>
        <taxon>Embryophyta</taxon>
        <taxon>Tracheophyta</taxon>
        <taxon>Spermatophyta</taxon>
        <taxon>Magnoliopsida</taxon>
        <taxon>eudicotyledons</taxon>
        <taxon>Gunneridae</taxon>
        <taxon>Pentapetalae</taxon>
        <taxon>rosids</taxon>
        <taxon>fabids</taxon>
        <taxon>Fabales</taxon>
        <taxon>Fabaceae</taxon>
        <taxon>Papilionoideae</taxon>
        <taxon>50 kb inversion clade</taxon>
        <taxon>NPAAA clade</taxon>
        <taxon>indigoferoid/millettioid clade</taxon>
        <taxon>Phaseoleae</taxon>
        <taxon>Flemingia</taxon>
    </lineage>
</organism>
<comment type="caution">
    <text evidence="8">The sequence shown here is derived from an EMBL/GenBank/DDBJ whole genome shotgun (WGS) entry which is preliminary data.</text>
</comment>
<feature type="binding site" evidence="5">
    <location>
        <position position="533"/>
    </location>
    <ligand>
        <name>Mg(2+)</name>
        <dbReference type="ChEBI" id="CHEBI:18420"/>
    </ligand>
</feature>
<keyword evidence="5" id="KW-0464">Manganese</keyword>
<dbReference type="AlphaFoldDB" id="A0ABD1L2N0"/>
<evidence type="ECO:0000256" key="6">
    <source>
        <dbReference type="SAM" id="MobiDB-lite"/>
    </source>
</evidence>
<evidence type="ECO:0000256" key="5">
    <source>
        <dbReference type="HAMAP-Rule" id="MF_03045"/>
    </source>
</evidence>
<dbReference type="GO" id="GO:0000956">
    <property type="term" value="P:nuclear-transcribed mRNA catabolic process"/>
    <property type="evidence" value="ECO:0007669"/>
    <property type="project" value="UniProtKB-UniRule"/>
</dbReference>
<dbReference type="EMBL" id="JBGMDY010000011">
    <property type="protein sequence ID" value="KAL2317774.1"/>
    <property type="molecule type" value="Genomic_DNA"/>
</dbReference>
<evidence type="ECO:0000256" key="2">
    <source>
        <dbReference type="ARBA" id="ARBA00022723"/>
    </source>
</evidence>
<dbReference type="GO" id="GO:1990074">
    <property type="term" value="P:polyuridylation-dependent mRNA catabolic process"/>
    <property type="evidence" value="ECO:0007669"/>
    <property type="project" value="UniProtKB-UniRule"/>
</dbReference>
<dbReference type="HAMAP" id="MF_03045">
    <property type="entry name" value="DIS3L2"/>
    <property type="match status" value="1"/>
</dbReference>
<dbReference type="GO" id="GO:0000175">
    <property type="term" value="F:3'-5'-RNA exonuclease activity"/>
    <property type="evidence" value="ECO:0007669"/>
    <property type="project" value="UniProtKB-UniRule"/>
</dbReference>
<dbReference type="Pfam" id="PF00773">
    <property type="entry name" value="RNB"/>
    <property type="match status" value="1"/>
</dbReference>
<dbReference type="FunFam" id="2.40.50.700:FF:000005">
    <property type="entry name" value="DIS3-like exonuclease 2"/>
    <property type="match status" value="1"/>
</dbReference>
<comment type="function">
    <text evidence="5">3'-5'-exoribonuclease that specifically recognizes RNAs polyuridylated at their 3' end and mediates their degradation. Component of an exosome-independent RNA degradation pathway that mediates degradation of cytoplasmic mRNAs that have been deadenylated and subsequently uridylated at their 3'.</text>
</comment>
<feature type="region of interest" description="Disordered" evidence="6">
    <location>
        <begin position="1"/>
        <end position="87"/>
    </location>
</feature>
<feature type="compositionally biased region" description="Low complexity" evidence="6">
    <location>
        <begin position="58"/>
        <end position="68"/>
    </location>
</feature>
<dbReference type="InterPro" id="IPR001900">
    <property type="entry name" value="RNase_II/R"/>
</dbReference>